<gene>
    <name evidence="2" type="ORF">GRI44_11510</name>
</gene>
<dbReference type="InterPro" id="IPR001296">
    <property type="entry name" value="Glyco_trans_1"/>
</dbReference>
<evidence type="ECO:0000313" key="3">
    <source>
        <dbReference type="Proteomes" id="UP000473531"/>
    </source>
</evidence>
<dbReference type="Proteomes" id="UP000473531">
    <property type="component" value="Unassembled WGS sequence"/>
</dbReference>
<proteinExistence type="predicted"/>
<dbReference type="RefSeq" id="WP_160601905.1">
    <property type="nucleotide sequence ID" value="NZ_WTYU01000002.1"/>
</dbReference>
<name>A0A6L7GIN4_9SPHN</name>
<dbReference type="PANTHER" id="PTHR45947">
    <property type="entry name" value="SULFOQUINOVOSYL TRANSFERASE SQD2"/>
    <property type="match status" value="1"/>
</dbReference>
<feature type="domain" description="Glycosyl transferase family 1" evidence="1">
    <location>
        <begin position="195"/>
        <end position="346"/>
    </location>
</feature>
<dbReference type="OrthoDB" id="503550at2"/>
<protein>
    <submittedName>
        <fullName evidence="2">Glycosyltransferase</fullName>
    </submittedName>
</protein>
<keyword evidence="3" id="KW-1185">Reference proteome</keyword>
<organism evidence="2 3">
    <name type="scientific">Allopontixanthobacter confluentis</name>
    <dbReference type="NCBI Taxonomy" id="1849021"/>
    <lineage>
        <taxon>Bacteria</taxon>
        <taxon>Pseudomonadati</taxon>
        <taxon>Pseudomonadota</taxon>
        <taxon>Alphaproteobacteria</taxon>
        <taxon>Sphingomonadales</taxon>
        <taxon>Erythrobacteraceae</taxon>
        <taxon>Allopontixanthobacter</taxon>
    </lineage>
</organism>
<dbReference type="SUPFAM" id="SSF53756">
    <property type="entry name" value="UDP-Glycosyltransferase/glycogen phosphorylase"/>
    <property type="match status" value="1"/>
</dbReference>
<evidence type="ECO:0000259" key="1">
    <source>
        <dbReference type="Pfam" id="PF00534"/>
    </source>
</evidence>
<dbReference type="GO" id="GO:0016757">
    <property type="term" value="F:glycosyltransferase activity"/>
    <property type="evidence" value="ECO:0007669"/>
    <property type="project" value="InterPro"/>
</dbReference>
<evidence type="ECO:0000313" key="2">
    <source>
        <dbReference type="EMBL" id="MXP15376.1"/>
    </source>
</evidence>
<dbReference type="Pfam" id="PF00534">
    <property type="entry name" value="Glycos_transf_1"/>
    <property type="match status" value="1"/>
</dbReference>
<dbReference type="Gene3D" id="3.40.50.2000">
    <property type="entry name" value="Glycogen Phosphorylase B"/>
    <property type="match status" value="2"/>
</dbReference>
<accession>A0A6L7GIN4</accession>
<dbReference type="InterPro" id="IPR050194">
    <property type="entry name" value="Glycosyltransferase_grp1"/>
</dbReference>
<comment type="caution">
    <text evidence="2">The sequence shown here is derived from an EMBL/GenBank/DDBJ whole genome shotgun (WGS) entry which is preliminary data.</text>
</comment>
<sequence>MGQPEMPFPVAVMWENFGPSHHDRLRALAQAGMAVTGIQLFPQSRIYDWETGGSRNWHEVTLTDGSGNPGAVRLAARLVAAVNASGARHVFFCHYDLPGVFLASVWLRLTGRAVFTMADSKFDDGPRSWWRGPAKRLFLAPYHGAITASLRSRDYLRHFGIPAARIALGYDTLDIRRLRASATAADAPEFSQRPFLVVARLIPEKNLAAGINAFAAYRKAGGSRMLELIGDGPLRAALEQHGRELGVANWIIWRGNCSSADVLSAMRRSLCLLLPSLQETYGLVIIEALAAGLPVIVSRRAGAVDILVDDGVNGLVIDPENGAQLLSAMQRLDGDEALYQQAASAAFASAMRGDTRHFVNGVQTLAGTGGKMSPAPAVD</sequence>
<dbReference type="CDD" id="cd03801">
    <property type="entry name" value="GT4_PimA-like"/>
    <property type="match status" value="1"/>
</dbReference>
<reference evidence="2 3" key="1">
    <citation type="submission" date="2019-12" db="EMBL/GenBank/DDBJ databases">
        <title>Genomic-based taxomic classification of the family Erythrobacteraceae.</title>
        <authorList>
            <person name="Xu L."/>
        </authorList>
    </citation>
    <scope>NUCLEOTIDE SEQUENCE [LARGE SCALE GENOMIC DNA]</scope>
    <source>
        <strain evidence="2 3">KCTC 52259</strain>
    </source>
</reference>
<dbReference type="EMBL" id="WTYU01000002">
    <property type="protein sequence ID" value="MXP15376.1"/>
    <property type="molecule type" value="Genomic_DNA"/>
</dbReference>
<dbReference type="AlphaFoldDB" id="A0A6L7GIN4"/>
<keyword evidence="2" id="KW-0808">Transferase</keyword>
<dbReference type="PANTHER" id="PTHR45947:SF3">
    <property type="entry name" value="SULFOQUINOVOSYL TRANSFERASE SQD2"/>
    <property type="match status" value="1"/>
</dbReference>